<evidence type="ECO:0000313" key="4">
    <source>
        <dbReference type="Proteomes" id="UP001642464"/>
    </source>
</evidence>
<dbReference type="Gene3D" id="2.120.10.30">
    <property type="entry name" value="TolB, C-terminal domain"/>
    <property type="match status" value="2"/>
</dbReference>
<protein>
    <submittedName>
        <fullName evidence="3">E3 ubiquitin-protein ligase TRIM71 (Protein lin-41 homolog) (RING-type E3 ubiquitin transferase TRIM71) (Tripartite motif-containing protein 71)</fullName>
    </submittedName>
</protein>
<comment type="caution">
    <text evidence="3">The sequence shown here is derived from an EMBL/GenBank/DDBJ whole genome shotgun (WGS) entry which is preliminary data.</text>
</comment>
<dbReference type="Proteomes" id="UP001642464">
    <property type="component" value="Unassembled WGS sequence"/>
</dbReference>
<accession>A0ABP0Q3F8</accession>
<dbReference type="InterPro" id="IPR011042">
    <property type="entry name" value="6-blade_b-propeller_TolB-like"/>
</dbReference>
<dbReference type="SUPFAM" id="SSF63829">
    <property type="entry name" value="Calcium-dependent phosphotriesterase"/>
    <property type="match status" value="1"/>
</dbReference>
<dbReference type="PANTHER" id="PTHR24104">
    <property type="entry name" value="E3 UBIQUITIN-PROTEIN LIGASE NHLRC1-RELATED"/>
    <property type="match status" value="1"/>
</dbReference>
<keyword evidence="4" id="KW-1185">Reference proteome</keyword>
<dbReference type="InterPro" id="IPR001258">
    <property type="entry name" value="NHL_repeat"/>
</dbReference>
<keyword evidence="1" id="KW-0677">Repeat</keyword>
<reference evidence="3 4" key="1">
    <citation type="submission" date="2024-02" db="EMBL/GenBank/DDBJ databases">
        <authorList>
            <person name="Chen Y."/>
            <person name="Shah S."/>
            <person name="Dougan E. K."/>
            <person name="Thang M."/>
            <person name="Chan C."/>
        </authorList>
    </citation>
    <scope>NUCLEOTIDE SEQUENCE [LARGE SCALE GENOMIC DNA]</scope>
</reference>
<evidence type="ECO:0000256" key="1">
    <source>
        <dbReference type="ARBA" id="ARBA00022737"/>
    </source>
</evidence>
<evidence type="ECO:0000313" key="3">
    <source>
        <dbReference type="EMBL" id="CAK9082798.1"/>
    </source>
</evidence>
<keyword evidence="3" id="KW-0808">Transferase</keyword>
<organism evidence="3 4">
    <name type="scientific">Durusdinium trenchii</name>
    <dbReference type="NCBI Taxonomy" id="1381693"/>
    <lineage>
        <taxon>Eukaryota</taxon>
        <taxon>Sar</taxon>
        <taxon>Alveolata</taxon>
        <taxon>Dinophyceae</taxon>
        <taxon>Suessiales</taxon>
        <taxon>Symbiodiniaceae</taxon>
        <taxon>Durusdinium</taxon>
    </lineage>
</organism>
<dbReference type="GO" id="GO:0016740">
    <property type="term" value="F:transferase activity"/>
    <property type="evidence" value="ECO:0007669"/>
    <property type="project" value="UniProtKB-KW"/>
</dbReference>
<dbReference type="EMBL" id="CAXAMM010038998">
    <property type="protein sequence ID" value="CAK9082798.1"/>
    <property type="molecule type" value="Genomic_DNA"/>
</dbReference>
<dbReference type="Pfam" id="PF01436">
    <property type="entry name" value="NHL"/>
    <property type="match status" value="2"/>
</dbReference>
<proteinExistence type="predicted"/>
<name>A0ABP0Q3F8_9DINO</name>
<sequence length="399" mass="43009">MPSVQVRALSGRVLWGPKDLDITISCAKLKEDVLTSLGERFPAPVQLLVEDMLLPEHGRLETVLPFEKYPQMAIELTLVVKPQAHKPSEPLPGLYVSELNNHRVTRWLNASAEIVMGGFGRGSERSQLAGPRSIVSGANGAIYIAEIGNQRVSEWSLQGRGLAQYVKTIAENTPACSLEEPGAICVDNDGQLYVADSKAHAVSCWIEENTRIEGRIVAGGKGPGDDLDQLNRPTGVAIDDDGTLYIAEFGNDRVTRWAPGAKMGEVVAGGNGWGDDLDQLAGPVALSLQGSSKPRTKKPHDTAFAILVCELGNNRISRWWPGERRCEVLVGHGTLPELMGPQEIFYNDEDGSIFVSEAGSSRVTCWKPGAHYGQVVAGGNGRGDNLDQVNGPFGVLLLR</sequence>
<gene>
    <name evidence="3" type="ORF">SCF082_LOCUS39334</name>
</gene>
<dbReference type="PROSITE" id="PS51125">
    <property type="entry name" value="NHL"/>
    <property type="match status" value="1"/>
</dbReference>
<feature type="repeat" description="NHL" evidence="2">
    <location>
        <begin position="229"/>
        <end position="260"/>
    </location>
</feature>
<dbReference type="CDD" id="cd05819">
    <property type="entry name" value="NHL"/>
    <property type="match status" value="1"/>
</dbReference>
<evidence type="ECO:0000256" key="2">
    <source>
        <dbReference type="PROSITE-ProRule" id="PRU00504"/>
    </source>
</evidence>
<dbReference type="InterPro" id="IPR050952">
    <property type="entry name" value="TRIM-NHL_E3_ligases"/>
</dbReference>